<reference evidence="2" key="1">
    <citation type="submission" date="2022-03" db="EMBL/GenBank/DDBJ databases">
        <title>Complete genome sequence of Caldinitratiruptor microaerophilus.</title>
        <authorList>
            <person name="Mukaiyama R."/>
            <person name="Nishiyama T."/>
            <person name="Ueda K."/>
        </authorList>
    </citation>
    <scope>NUCLEOTIDE SEQUENCE</scope>
    <source>
        <strain evidence="2">JCM 16183</strain>
    </source>
</reference>
<dbReference type="KEGG" id="cmic:caldi_33810"/>
<keyword evidence="1" id="KW-0812">Transmembrane</keyword>
<keyword evidence="3" id="KW-1185">Reference proteome</keyword>
<organism evidence="2 3">
    <name type="scientific">Caldinitratiruptor microaerophilus</name>
    <dbReference type="NCBI Taxonomy" id="671077"/>
    <lineage>
        <taxon>Bacteria</taxon>
        <taxon>Bacillati</taxon>
        <taxon>Bacillota</taxon>
        <taxon>Clostridia</taxon>
        <taxon>Eubacteriales</taxon>
        <taxon>Symbiobacteriaceae</taxon>
        <taxon>Caldinitratiruptor</taxon>
    </lineage>
</organism>
<evidence type="ECO:0000313" key="3">
    <source>
        <dbReference type="Proteomes" id="UP001163687"/>
    </source>
</evidence>
<name>A0AA35CQV8_9FIRM</name>
<evidence type="ECO:0000256" key="1">
    <source>
        <dbReference type="SAM" id="Phobius"/>
    </source>
</evidence>
<feature type="transmembrane region" description="Helical" evidence="1">
    <location>
        <begin position="80"/>
        <end position="107"/>
    </location>
</feature>
<evidence type="ECO:0000313" key="2">
    <source>
        <dbReference type="EMBL" id="BDG62291.1"/>
    </source>
</evidence>
<feature type="transmembrane region" description="Helical" evidence="1">
    <location>
        <begin position="55"/>
        <end position="73"/>
    </location>
</feature>
<proteinExistence type="predicted"/>
<keyword evidence="1" id="KW-1133">Transmembrane helix</keyword>
<protein>
    <submittedName>
        <fullName evidence="2">Uncharacterized protein</fullName>
    </submittedName>
</protein>
<gene>
    <name evidence="2" type="ORF">caldi_33810</name>
</gene>
<keyword evidence="1" id="KW-0472">Membrane</keyword>
<dbReference type="AlphaFoldDB" id="A0AA35CQV8"/>
<feature type="transmembrane region" description="Helical" evidence="1">
    <location>
        <begin position="33"/>
        <end position="49"/>
    </location>
</feature>
<dbReference type="Proteomes" id="UP001163687">
    <property type="component" value="Chromosome"/>
</dbReference>
<accession>A0AA35CQV8</accession>
<sequence>MAVGGSSGALGCLGFILVLFGVLLFLKVALAGGAAFLALAVGLGAAYYVGAAGRWALWTASVLVVLAIPWLVLQSLGIALGFLGLAIGLAAHLLPLALLAFGVYLIVRALR</sequence>
<dbReference type="EMBL" id="AP025628">
    <property type="protein sequence ID" value="BDG62291.1"/>
    <property type="molecule type" value="Genomic_DNA"/>
</dbReference>
<feature type="transmembrane region" description="Helical" evidence="1">
    <location>
        <begin position="6"/>
        <end position="26"/>
    </location>
</feature>